<protein>
    <recommendedName>
        <fullName evidence="6">D-lactate dehydrogenase (cytochrome)</fullName>
        <ecNumber evidence="6">1.1.2.4</ecNumber>
    </recommendedName>
</protein>
<dbReference type="Gene3D" id="3.30.70.2740">
    <property type="match status" value="1"/>
</dbReference>
<keyword evidence="11" id="KW-1185">Reference proteome</keyword>
<dbReference type="Pfam" id="PF01565">
    <property type="entry name" value="FAD_binding_4"/>
    <property type="match status" value="1"/>
</dbReference>
<evidence type="ECO:0000256" key="4">
    <source>
        <dbReference type="ARBA" id="ARBA00022827"/>
    </source>
</evidence>
<dbReference type="InterPro" id="IPR016169">
    <property type="entry name" value="FAD-bd_PCMH_sub2"/>
</dbReference>
<evidence type="ECO:0000256" key="6">
    <source>
        <dbReference type="ARBA" id="ARBA00038897"/>
    </source>
</evidence>
<evidence type="ECO:0000313" key="11">
    <source>
        <dbReference type="Proteomes" id="UP000800094"/>
    </source>
</evidence>
<feature type="compositionally biased region" description="Polar residues" evidence="8">
    <location>
        <begin position="939"/>
        <end position="949"/>
    </location>
</feature>
<dbReference type="EMBL" id="ML987204">
    <property type="protein sequence ID" value="KAF2243956.1"/>
    <property type="molecule type" value="Genomic_DNA"/>
</dbReference>
<evidence type="ECO:0000313" key="10">
    <source>
        <dbReference type="EMBL" id="KAF2243956.1"/>
    </source>
</evidence>
<dbReference type="Gene3D" id="3.30.465.10">
    <property type="match status" value="1"/>
</dbReference>
<dbReference type="GO" id="GO:0071949">
    <property type="term" value="F:FAD binding"/>
    <property type="evidence" value="ECO:0007669"/>
    <property type="project" value="InterPro"/>
</dbReference>
<dbReference type="RefSeq" id="XP_033678960.1">
    <property type="nucleotide sequence ID" value="XM_033827165.1"/>
</dbReference>
<evidence type="ECO:0000259" key="9">
    <source>
        <dbReference type="PROSITE" id="PS51387"/>
    </source>
</evidence>
<keyword evidence="4" id="KW-0274">FAD</keyword>
<dbReference type="InterPro" id="IPR004113">
    <property type="entry name" value="FAD-bd_oxidored_4_C"/>
</dbReference>
<dbReference type="GO" id="GO:0008720">
    <property type="term" value="F:D-lactate dehydrogenase (NAD+) activity"/>
    <property type="evidence" value="ECO:0007669"/>
    <property type="project" value="TreeGrafter"/>
</dbReference>
<feature type="compositionally biased region" description="Polar residues" evidence="8">
    <location>
        <begin position="632"/>
        <end position="644"/>
    </location>
</feature>
<feature type="compositionally biased region" description="Basic and acidic residues" evidence="8">
    <location>
        <begin position="838"/>
        <end position="851"/>
    </location>
</feature>
<dbReference type="InterPro" id="IPR006094">
    <property type="entry name" value="Oxid_FAD_bind_N"/>
</dbReference>
<dbReference type="InterPro" id="IPR016164">
    <property type="entry name" value="FAD-linked_Oxase-like_C"/>
</dbReference>
<evidence type="ECO:0000256" key="3">
    <source>
        <dbReference type="ARBA" id="ARBA00022630"/>
    </source>
</evidence>
<dbReference type="GO" id="GO:0004458">
    <property type="term" value="F:D-lactate dehydrogenase (cytochrome) activity"/>
    <property type="evidence" value="ECO:0007669"/>
    <property type="project" value="UniProtKB-EC"/>
</dbReference>
<feature type="compositionally biased region" description="Low complexity" evidence="8">
    <location>
        <begin position="774"/>
        <end position="786"/>
    </location>
</feature>
<evidence type="ECO:0000256" key="7">
    <source>
        <dbReference type="ARBA" id="ARBA00051436"/>
    </source>
</evidence>
<feature type="compositionally biased region" description="Polar residues" evidence="8">
    <location>
        <begin position="1206"/>
        <end position="1222"/>
    </location>
</feature>
<dbReference type="Gene3D" id="1.10.45.10">
    <property type="entry name" value="Vanillyl-alcohol Oxidase, Chain A, domain 4"/>
    <property type="match status" value="1"/>
</dbReference>
<sequence>MHQRARSEAGGDVASPRSSRAPSFSSDRPSVASSVTFQMPTSIRPAPAYIAASVASQIVTDNRHAQLREGDDSDTEGAGDFLVNALFSEQALSLLNSFLDHLLFAILSTAHSPSLTAIRPAITDVLKPRVAREAMANADEELQGLLAGEDDEEFPEQDGTVAERWDVEKVWKRTRLRIMVYTRLGELEDEDEERYVQQERGLSMDDSDDDEAGLVSWAAAIFLTSVIEYLAEQTLLVSGQAAFARLSAKMKKIAQQSEDAEDQQLERIIVEDFDVEKIALNSALGRLWRTWRKRVRSPITPLSPRGVRYTSSVASLHRRRISHDTADESILSDGVPEVPEHKPTETEIAANIPLPMGDNDVNEIEVPGLARTFEEGEASGTETPIARTQRPASVIMLAPPENFRRRMAKERPVSMPPPAAGPLVFPPERETAEDMEFETPMETVSDDESYIHDERQEGMSHVDERDAEGEHEADADMVAFAASTGMGFGMSPISPVKANGFDKDEDDVDTPTQTGYDGESQVFQSKRMSIEKTGPPGVVRTYSTRSSSLRSHDRTPAGTPSVTPGNEPKTYLDDAHTDDDLSAPDAIGVAHTSNIPIPTPSPPAEPSTNDRAPGHAKHPSHGGYVEVLPRQTALTSITVRNTPSPEERPTQGERSTMRKDVQRKEVQRKEVTISPPGPRDTTPPRSRAPVLASLQETETWSTKPQHPVVPEKSTQRGSPTRGSPKPGPSLRTRESPAAVADRTVKPKAIEGSPRSRSGTTEGASPDKATVQRLSSSSSTGRSVSTSILHSARDSDTSLNGRPRGLSGRMSEEDRQREFDTLVKGEETVKFTLTPQAMRDIDEPPVVKRVEPPKPAASVTVYPRVNADKDTQFGSQHLPARTAPRAEGPVPSSGKKVRIAKPMAREPRIQSESMRDFADFIRSTGPAPGDERPVQPFVPLSQTSPKPTNASSSSISGLGRRLSTRQASSHSHSGSTAGEGPSAKSRAHMEPRSPAGPRSGNDDLIDFIRQGPPGANNGQPRIPRAVAPFRTTVDSDQFDRMLDENGNVESAYGSQVSTTSKQSSQTANSRTGLLPKANVVQPAYSNTPQKLTGNLSSPEPHIQRTRRRVKDPYAIDSDDEDDDLLTALPSSARPRQQEESMMDFLNSMEPPSNSQPQPFVLSKEAIAAAKARAVRNPAGSPADSMSSSSTATRNGVNSRSGKVPSAQPGQISSTITSNAQQSFKPKLQARTAGARDAQIGRSATSDLADFLRSSGPPESPAPAPGATIRKEEGKRVPTKFWRKKTYPDMPCNALLVLRSSRMQDRLQIQLDPMHPARNDLGIHYRHMKAPPPGPPPTHLISLLHTTTATLLIQPYLHPAMASPRSTLPLSETPALTYNHSEENITALLHHLPHISHSTNPSECVSKSSTRHSAAAPAQTPRAVLFPASTADVSAILAACHARNIAVTSFGGGTSLGGALAATRGGGVCVDFKLMHRILDLHEDDLDVVVQPDVGWVELNEYLSEKGLFLPPDPAPGARIGGMIAMSCSGTNAYRYGTMKEWVISLTAVLADGSVVRTRNRPRKSAAGYDLTHLVIGSEGTLALVTEAVLRVTALPRNLHVGLVRFERMQHGVDSAVGVLKSGFLLEALELADAECMRALNHSGLCAEEFAETPTLFVKFAGSEGVVKEQISCVREICAANACRAFEVSGDESRIRAIWGARKSLGNALVTMKKDPSDLFLHTDAAVPISKMAQLVEESERIVREEGGEWFCASVGHVGDGNVHTAIVCPASAKADAERLLAKIQRLALELEGTITGEHGVGLKLRDLLAEEVGQAGVDVMRRVKMALDPKGILNPDKVVRLEEGI</sequence>
<gene>
    <name evidence="10" type="ORF">BU26DRAFT_509702</name>
</gene>
<feature type="compositionally biased region" description="Basic and acidic residues" evidence="8">
    <location>
        <begin position="809"/>
        <end position="828"/>
    </location>
</feature>
<feature type="compositionally biased region" description="Low complexity" evidence="8">
    <location>
        <begin position="15"/>
        <end position="30"/>
    </location>
</feature>
<proteinExistence type="inferred from homology"/>
<comment type="catalytic activity">
    <reaction evidence="7">
        <text>(R)-lactate + 2 Fe(III)-[cytochrome c] = 2 Fe(II)-[cytochrome c] + pyruvate + 2 H(+)</text>
        <dbReference type="Rhea" id="RHEA:13521"/>
        <dbReference type="Rhea" id="RHEA-COMP:10350"/>
        <dbReference type="Rhea" id="RHEA-COMP:14399"/>
        <dbReference type="ChEBI" id="CHEBI:15361"/>
        <dbReference type="ChEBI" id="CHEBI:15378"/>
        <dbReference type="ChEBI" id="CHEBI:16004"/>
        <dbReference type="ChEBI" id="CHEBI:29033"/>
        <dbReference type="ChEBI" id="CHEBI:29034"/>
        <dbReference type="EC" id="1.1.2.4"/>
    </reaction>
</comment>
<dbReference type="SUPFAM" id="SSF56176">
    <property type="entry name" value="FAD-binding/transporter-associated domain-like"/>
    <property type="match status" value="1"/>
</dbReference>
<organism evidence="10 11">
    <name type="scientific">Trematosphaeria pertusa</name>
    <dbReference type="NCBI Taxonomy" id="390896"/>
    <lineage>
        <taxon>Eukaryota</taxon>
        <taxon>Fungi</taxon>
        <taxon>Dikarya</taxon>
        <taxon>Ascomycota</taxon>
        <taxon>Pezizomycotina</taxon>
        <taxon>Dothideomycetes</taxon>
        <taxon>Pleosporomycetidae</taxon>
        <taxon>Pleosporales</taxon>
        <taxon>Massarineae</taxon>
        <taxon>Trematosphaeriaceae</taxon>
        <taxon>Trematosphaeria</taxon>
    </lineage>
</organism>
<dbReference type="InterPro" id="IPR016166">
    <property type="entry name" value="FAD-bd_PCMH"/>
</dbReference>
<dbReference type="PANTHER" id="PTHR11748:SF116">
    <property type="entry name" value="D-LACTATE DEHYDROGENASE (CYTOCHROME) (AFU_ORTHOLOGUE AFUA_7G02560)"/>
    <property type="match status" value="1"/>
</dbReference>
<feature type="domain" description="FAD-binding PCMH-type" evidence="9">
    <location>
        <begin position="1415"/>
        <end position="1593"/>
    </location>
</feature>
<feature type="region of interest" description="Disordered" evidence="8">
    <location>
        <begin position="1"/>
        <end position="31"/>
    </location>
</feature>
<feature type="compositionally biased region" description="Polar residues" evidence="8">
    <location>
        <begin position="1082"/>
        <end position="1096"/>
    </location>
</feature>
<feature type="compositionally biased region" description="Basic and acidic residues" evidence="8">
    <location>
        <begin position="645"/>
        <end position="671"/>
    </location>
</feature>
<evidence type="ECO:0000256" key="2">
    <source>
        <dbReference type="ARBA" id="ARBA00008000"/>
    </source>
</evidence>
<comment type="similarity">
    <text evidence="2">Belongs to the FAD-binding oxidoreductase/transferase type 4 family.</text>
</comment>
<feature type="compositionally biased region" description="Basic and acidic residues" evidence="8">
    <location>
        <begin position="570"/>
        <end position="579"/>
    </location>
</feature>
<dbReference type="InterPro" id="IPR036318">
    <property type="entry name" value="FAD-bd_PCMH-like_sf"/>
</dbReference>
<dbReference type="FunFam" id="3.30.70.2740:FF:000001">
    <property type="entry name" value="D-lactate dehydrogenase mitochondrial"/>
    <property type="match status" value="1"/>
</dbReference>
<dbReference type="InterPro" id="IPR016171">
    <property type="entry name" value="Vanillyl_alc_oxidase_C-sub2"/>
</dbReference>
<feature type="compositionally biased region" description="Basic and acidic residues" evidence="8">
    <location>
        <begin position="902"/>
        <end position="918"/>
    </location>
</feature>
<dbReference type="Proteomes" id="UP000800094">
    <property type="component" value="Unassembled WGS sequence"/>
</dbReference>
<feature type="compositionally biased region" description="Polar residues" evidence="8">
    <location>
        <begin position="1189"/>
        <end position="1199"/>
    </location>
</feature>
<dbReference type="SUPFAM" id="SSF55103">
    <property type="entry name" value="FAD-linked oxidases, C-terminal domain"/>
    <property type="match status" value="1"/>
</dbReference>
<evidence type="ECO:0000256" key="5">
    <source>
        <dbReference type="ARBA" id="ARBA00023002"/>
    </source>
</evidence>
<dbReference type="FunFam" id="1.10.45.10:FF:000001">
    <property type="entry name" value="D-lactate dehydrogenase mitochondrial"/>
    <property type="match status" value="1"/>
</dbReference>
<dbReference type="EC" id="1.1.2.4" evidence="6"/>
<evidence type="ECO:0000256" key="1">
    <source>
        <dbReference type="ARBA" id="ARBA00001974"/>
    </source>
</evidence>
<feature type="compositionally biased region" description="Low complexity" evidence="8">
    <location>
        <begin position="950"/>
        <end position="977"/>
    </location>
</feature>
<accession>A0A6A6I106</accession>
<evidence type="ECO:0000256" key="8">
    <source>
        <dbReference type="SAM" id="MobiDB-lite"/>
    </source>
</evidence>
<comment type="cofactor">
    <cofactor evidence="1">
        <name>FAD</name>
        <dbReference type="ChEBI" id="CHEBI:57692"/>
    </cofactor>
</comment>
<dbReference type="GeneID" id="54580495"/>
<feature type="region of interest" description="Disordered" evidence="8">
    <location>
        <begin position="496"/>
        <end position="1275"/>
    </location>
</feature>
<dbReference type="Pfam" id="PF02913">
    <property type="entry name" value="FAD-oxidase_C"/>
    <property type="match status" value="1"/>
</dbReference>
<dbReference type="PROSITE" id="PS51387">
    <property type="entry name" value="FAD_PCMH"/>
    <property type="match status" value="1"/>
</dbReference>
<dbReference type="GO" id="GO:0005739">
    <property type="term" value="C:mitochondrion"/>
    <property type="evidence" value="ECO:0007669"/>
    <property type="project" value="TreeGrafter"/>
</dbReference>
<reference evidence="10" key="1">
    <citation type="journal article" date="2020" name="Stud. Mycol.">
        <title>101 Dothideomycetes genomes: a test case for predicting lifestyles and emergence of pathogens.</title>
        <authorList>
            <person name="Haridas S."/>
            <person name="Albert R."/>
            <person name="Binder M."/>
            <person name="Bloem J."/>
            <person name="Labutti K."/>
            <person name="Salamov A."/>
            <person name="Andreopoulos B."/>
            <person name="Baker S."/>
            <person name="Barry K."/>
            <person name="Bills G."/>
            <person name="Bluhm B."/>
            <person name="Cannon C."/>
            <person name="Castanera R."/>
            <person name="Culley D."/>
            <person name="Daum C."/>
            <person name="Ezra D."/>
            <person name="Gonzalez J."/>
            <person name="Henrissat B."/>
            <person name="Kuo A."/>
            <person name="Liang C."/>
            <person name="Lipzen A."/>
            <person name="Lutzoni F."/>
            <person name="Magnuson J."/>
            <person name="Mondo S."/>
            <person name="Nolan M."/>
            <person name="Ohm R."/>
            <person name="Pangilinan J."/>
            <person name="Park H.-J."/>
            <person name="Ramirez L."/>
            <person name="Alfaro M."/>
            <person name="Sun H."/>
            <person name="Tritt A."/>
            <person name="Yoshinaga Y."/>
            <person name="Zwiers L.-H."/>
            <person name="Turgeon B."/>
            <person name="Goodwin S."/>
            <person name="Spatafora J."/>
            <person name="Crous P."/>
            <person name="Grigoriev I."/>
        </authorList>
    </citation>
    <scope>NUCLEOTIDE SEQUENCE</scope>
    <source>
        <strain evidence="10">CBS 122368</strain>
    </source>
</reference>
<feature type="compositionally biased region" description="Polar residues" evidence="8">
    <location>
        <begin position="694"/>
        <end position="704"/>
    </location>
</feature>
<feature type="compositionally biased region" description="Low complexity" evidence="8">
    <location>
        <begin position="1164"/>
        <end position="1188"/>
    </location>
</feature>
<keyword evidence="5" id="KW-0560">Oxidoreductase</keyword>
<feature type="compositionally biased region" description="Low complexity" evidence="8">
    <location>
        <begin position="540"/>
        <end position="549"/>
    </location>
</feature>
<dbReference type="OrthoDB" id="5382203at2759"/>
<keyword evidence="3" id="KW-0285">Flavoprotein</keyword>
<name>A0A6A6I106_9PLEO</name>
<dbReference type="PANTHER" id="PTHR11748">
    <property type="entry name" value="D-LACTATE DEHYDROGENASE"/>
    <property type="match status" value="1"/>
</dbReference>
<feature type="compositionally biased region" description="Polar residues" evidence="8">
    <location>
        <begin position="510"/>
        <end position="527"/>
    </location>
</feature>
<dbReference type="GO" id="GO:1903457">
    <property type="term" value="P:lactate catabolic process"/>
    <property type="evidence" value="ECO:0007669"/>
    <property type="project" value="TreeGrafter"/>
</dbReference>
<feature type="compositionally biased region" description="Low complexity" evidence="8">
    <location>
        <begin position="1053"/>
        <end position="1065"/>
    </location>
</feature>